<evidence type="ECO:0000313" key="2">
    <source>
        <dbReference type="Proteomes" id="UP000199144"/>
    </source>
</evidence>
<dbReference type="STRING" id="254406.SAMN04488042_1243"/>
<dbReference type="AlphaFoldDB" id="A0A1I4TWS7"/>
<name>A0A1I4TWS7_9RHOB</name>
<proteinExistence type="predicted"/>
<dbReference type="SUPFAM" id="SSF52540">
    <property type="entry name" value="P-loop containing nucleoside triphosphate hydrolases"/>
    <property type="match status" value="1"/>
</dbReference>
<organism evidence="1 2">
    <name type="scientific">Shimia aestuarii</name>
    <dbReference type="NCBI Taxonomy" id="254406"/>
    <lineage>
        <taxon>Bacteria</taxon>
        <taxon>Pseudomonadati</taxon>
        <taxon>Pseudomonadota</taxon>
        <taxon>Alphaproteobacteria</taxon>
        <taxon>Rhodobacterales</taxon>
        <taxon>Roseobacteraceae</taxon>
    </lineage>
</organism>
<dbReference type="InterPro" id="IPR027417">
    <property type="entry name" value="P-loop_NTPase"/>
</dbReference>
<evidence type="ECO:0000313" key="1">
    <source>
        <dbReference type="EMBL" id="SFM81050.1"/>
    </source>
</evidence>
<accession>A0A1I4TWS7</accession>
<keyword evidence="2" id="KW-1185">Reference proteome</keyword>
<reference evidence="1 2" key="1">
    <citation type="submission" date="2016-10" db="EMBL/GenBank/DDBJ databases">
        <authorList>
            <person name="de Groot N.N."/>
        </authorList>
    </citation>
    <scope>NUCLEOTIDE SEQUENCE [LARGE SCALE GENOMIC DNA]</scope>
    <source>
        <strain evidence="1 2">DSM 15283</strain>
    </source>
</reference>
<dbReference type="EMBL" id="FOTQ01000024">
    <property type="protein sequence ID" value="SFM81050.1"/>
    <property type="molecule type" value="Genomic_DNA"/>
</dbReference>
<sequence length="345" mass="39458">MVDELIVHIGGFKTGSTSIQAALASKSYVVPNRRILYPGVGDKEPFDKRHGQHEKLARSLMPNRPNAKMRDALFASVAERVGRSDADLAVISTEMFEYVSPQALAEILERHFPEYRDRLRIIGYLRPHAERVVSGYAERVKHGFFQGNLSEFHRFLATKTEPHHWGFFYNKRFEHWRSVFGQRLLLRPMIRSSLFRNDVVADFFRLLFDSENFNMRETRIRNVTPSYEDLMIARVFHSACGHEGNVSAWQEKMGVALIRELNKTPRTKRTTLALHKSLAEDVVRVYAQDADKLDTGFLNGAYMTTALQAAPEKALEIALDDDPCNVLTPEEYRIASAWARAADKG</sequence>
<gene>
    <name evidence="1" type="ORF">SAMN04488042_1243</name>
</gene>
<dbReference type="OrthoDB" id="547419at2"/>
<protein>
    <submittedName>
        <fullName evidence="1">Uncharacterized protein</fullName>
    </submittedName>
</protein>
<dbReference type="Gene3D" id="3.40.50.300">
    <property type="entry name" value="P-loop containing nucleotide triphosphate hydrolases"/>
    <property type="match status" value="1"/>
</dbReference>
<dbReference type="RefSeq" id="WP_131814417.1">
    <property type="nucleotide sequence ID" value="NZ_FOTQ01000024.1"/>
</dbReference>
<dbReference type="Proteomes" id="UP000199144">
    <property type="component" value="Unassembled WGS sequence"/>
</dbReference>